<dbReference type="Gene3D" id="3.90.79.10">
    <property type="entry name" value="Nucleoside Triphosphate Pyrophosphohydrolase"/>
    <property type="match status" value="1"/>
</dbReference>
<keyword evidence="7 20" id="KW-0378">Hydrolase</keyword>
<evidence type="ECO:0000256" key="1">
    <source>
        <dbReference type="ARBA" id="ARBA00001946"/>
    </source>
</evidence>
<comment type="catalytic activity">
    <reaction evidence="11">
        <text>8-oxo-GTP + H2O = 8-oxo-GMP + diphosphate + H(+)</text>
        <dbReference type="Rhea" id="RHEA:67616"/>
        <dbReference type="ChEBI" id="CHEBI:15377"/>
        <dbReference type="ChEBI" id="CHEBI:15378"/>
        <dbReference type="ChEBI" id="CHEBI:33019"/>
        <dbReference type="ChEBI" id="CHEBI:143553"/>
        <dbReference type="ChEBI" id="CHEBI:145694"/>
    </reaction>
</comment>
<dbReference type="InterPro" id="IPR047127">
    <property type="entry name" value="MutT-like"/>
</dbReference>
<dbReference type="SUPFAM" id="SSF55811">
    <property type="entry name" value="Nudix"/>
    <property type="match status" value="1"/>
</dbReference>
<evidence type="ECO:0000259" key="19">
    <source>
        <dbReference type="PROSITE" id="PS51462"/>
    </source>
</evidence>
<dbReference type="Pfam" id="PF02581">
    <property type="entry name" value="TMP-TENI"/>
    <property type="match status" value="1"/>
</dbReference>
<dbReference type="EC" id="3.6.1.55" evidence="12"/>
<keyword evidence="6" id="KW-0227">DNA damage</keyword>
<feature type="binding site" evidence="17">
    <location>
        <position position="39"/>
    </location>
    <ligand>
        <name>8-oxo-dGTP</name>
        <dbReference type="ChEBI" id="CHEBI:77896"/>
    </ligand>
</feature>
<dbReference type="Proteomes" id="UP000653472">
    <property type="component" value="Unassembled WGS sequence"/>
</dbReference>
<dbReference type="GO" id="GO:0008413">
    <property type="term" value="F:8-oxo-7,8-dihydroguanosine triphosphate pyrophosphatase activity"/>
    <property type="evidence" value="ECO:0007669"/>
    <property type="project" value="InterPro"/>
</dbReference>
<dbReference type="EMBL" id="JAAVXB010000005">
    <property type="protein sequence ID" value="NKF22941.1"/>
    <property type="molecule type" value="Genomic_DNA"/>
</dbReference>
<dbReference type="InterPro" id="IPR013785">
    <property type="entry name" value="Aldolase_TIM"/>
</dbReference>
<feature type="domain" description="Nudix hydrolase" evidence="19">
    <location>
        <begin position="18"/>
        <end position="146"/>
    </location>
</feature>
<reference evidence="20" key="1">
    <citation type="submission" date="2020-03" db="EMBL/GenBank/DDBJ databases">
        <title>Solimonas marina sp. nov., isolated from deep seawater of the Pacific Ocean.</title>
        <authorList>
            <person name="Liu X."/>
            <person name="Lai Q."/>
            <person name="Sun F."/>
            <person name="Gai Y."/>
            <person name="Li G."/>
            <person name="Shao Z."/>
        </authorList>
    </citation>
    <scope>NUCLEOTIDE SEQUENCE</scope>
    <source>
        <strain evidence="20">C16B3</strain>
    </source>
</reference>
<protein>
    <recommendedName>
        <fullName evidence="13">8-oxo-dGTP diphosphatase</fullName>
        <ecNumber evidence="12">3.6.1.55</ecNumber>
    </recommendedName>
    <alternativeName>
        <fullName evidence="16">7,8-dihydro-8-oxoguanine-triphosphatase</fullName>
    </alternativeName>
    <alternativeName>
        <fullName evidence="15">Mutator protein MutT</fullName>
    </alternativeName>
    <alternativeName>
        <fullName evidence="14">dGTP pyrophosphohydrolase</fullName>
    </alternativeName>
</protein>
<dbReference type="NCBIfam" id="NF006530">
    <property type="entry name" value="PRK08999.1"/>
    <property type="match status" value="1"/>
</dbReference>
<evidence type="ECO:0000256" key="6">
    <source>
        <dbReference type="ARBA" id="ARBA00022763"/>
    </source>
</evidence>
<comment type="cofactor">
    <cofactor evidence="1 18">
        <name>Mg(2+)</name>
        <dbReference type="ChEBI" id="CHEBI:18420"/>
    </cofactor>
</comment>
<dbReference type="CDD" id="cd00564">
    <property type="entry name" value="TMP_TenI"/>
    <property type="match status" value="1"/>
</dbReference>
<keyword evidence="9" id="KW-0234">DNA repair</keyword>
<evidence type="ECO:0000256" key="17">
    <source>
        <dbReference type="PIRSR" id="PIRSR603561-1"/>
    </source>
</evidence>
<keyword evidence="3" id="KW-0515">Mutator protein</keyword>
<comment type="similarity">
    <text evidence="2">Belongs to the Nudix hydrolase family.</text>
</comment>
<dbReference type="GO" id="GO:0009228">
    <property type="term" value="P:thiamine biosynthetic process"/>
    <property type="evidence" value="ECO:0007669"/>
    <property type="project" value="UniProtKB-KW"/>
</dbReference>
<dbReference type="GO" id="GO:0044715">
    <property type="term" value="F:8-oxo-dGDP phosphatase activity"/>
    <property type="evidence" value="ECO:0007669"/>
    <property type="project" value="TreeGrafter"/>
</dbReference>
<keyword evidence="4" id="KW-0235">DNA replication</keyword>
<evidence type="ECO:0000256" key="9">
    <source>
        <dbReference type="ARBA" id="ARBA00023204"/>
    </source>
</evidence>
<comment type="caution">
    <text evidence="20">The sequence shown here is derived from an EMBL/GenBank/DDBJ whole genome shotgun (WGS) entry which is preliminary data.</text>
</comment>
<name>A0A970BA22_9GAMM</name>
<dbReference type="FunFam" id="3.90.79.10:FF:000014">
    <property type="entry name" value="8-oxo-dGTP diphosphatase MutT"/>
    <property type="match status" value="1"/>
</dbReference>
<organism evidence="20 21">
    <name type="scientific">Solimonas marina</name>
    <dbReference type="NCBI Taxonomy" id="2714601"/>
    <lineage>
        <taxon>Bacteria</taxon>
        <taxon>Pseudomonadati</taxon>
        <taxon>Pseudomonadota</taxon>
        <taxon>Gammaproteobacteria</taxon>
        <taxon>Nevskiales</taxon>
        <taxon>Nevskiaceae</taxon>
        <taxon>Solimonas</taxon>
    </lineage>
</organism>
<sequence>MPNTVREAGGGRREAQRPRIAVAAGVLIRASGEVLIAQRPEGKIAAGQWEFPGGKIEPGESARDALVRELHEELGVTVREARPLIKVVHEYRERTVELDCWIGTAWDGEPQGREQQAFAWVTPERIEDYPILAADGPILTALRLPSHYVFTPPHADPDALIARLPALPRGALLRLRLPALGDDDYAACVRAMLAPARGLGLRVIVDRTPQMAVSLGADGWHATAAQLHALDARPALPWCFASAHGAAELDRARALGFDAAVLGTVRPSATHPGGAALGFDAAARLTQAANLPVYWIGGLQLDDLRDVQTQYAQGMAAIRAYWPD</sequence>
<evidence type="ECO:0000256" key="14">
    <source>
        <dbReference type="ARBA" id="ARBA00041592"/>
    </source>
</evidence>
<dbReference type="GO" id="GO:0046872">
    <property type="term" value="F:metal ion binding"/>
    <property type="evidence" value="ECO:0007669"/>
    <property type="project" value="UniProtKB-KW"/>
</dbReference>
<dbReference type="PANTHER" id="PTHR47707:SF1">
    <property type="entry name" value="NUDIX HYDROLASE FAMILY PROTEIN"/>
    <property type="match status" value="1"/>
</dbReference>
<feature type="binding site" evidence="18">
    <location>
        <position position="53"/>
    </location>
    <ligand>
        <name>Mg(2+)</name>
        <dbReference type="ChEBI" id="CHEBI:18420"/>
    </ligand>
</feature>
<keyword evidence="8 18" id="KW-0460">Magnesium</keyword>
<dbReference type="PROSITE" id="PS51462">
    <property type="entry name" value="NUDIX"/>
    <property type="match status" value="1"/>
</dbReference>
<dbReference type="PANTHER" id="PTHR47707">
    <property type="entry name" value="8-OXO-DGTP DIPHOSPHATASE"/>
    <property type="match status" value="1"/>
</dbReference>
<evidence type="ECO:0000313" key="21">
    <source>
        <dbReference type="Proteomes" id="UP000653472"/>
    </source>
</evidence>
<gene>
    <name evidence="20" type="ORF">G7Y82_11480</name>
</gene>
<evidence type="ECO:0000256" key="18">
    <source>
        <dbReference type="PIRSR" id="PIRSR603561-2"/>
    </source>
</evidence>
<feature type="binding site" evidence="17">
    <location>
        <begin position="50"/>
        <end position="53"/>
    </location>
    <ligand>
        <name>8-oxo-dGTP</name>
        <dbReference type="ChEBI" id="CHEBI:77896"/>
    </ligand>
</feature>
<dbReference type="AlphaFoldDB" id="A0A970BA22"/>
<dbReference type="PROSITE" id="PS00893">
    <property type="entry name" value="NUDIX_BOX"/>
    <property type="match status" value="1"/>
</dbReference>
<dbReference type="InterPro" id="IPR000086">
    <property type="entry name" value="NUDIX_hydrolase_dom"/>
</dbReference>
<evidence type="ECO:0000256" key="4">
    <source>
        <dbReference type="ARBA" id="ARBA00022705"/>
    </source>
</evidence>
<dbReference type="Gene3D" id="3.20.20.70">
    <property type="entry name" value="Aldolase class I"/>
    <property type="match status" value="1"/>
</dbReference>
<keyword evidence="5 18" id="KW-0479">Metal-binding</keyword>
<dbReference type="GO" id="GO:0044716">
    <property type="term" value="F:8-oxo-GDP phosphatase activity"/>
    <property type="evidence" value="ECO:0007669"/>
    <property type="project" value="TreeGrafter"/>
</dbReference>
<evidence type="ECO:0000256" key="12">
    <source>
        <dbReference type="ARBA" id="ARBA00038905"/>
    </source>
</evidence>
<dbReference type="InterPro" id="IPR036206">
    <property type="entry name" value="ThiamineP_synth_sf"/>
</dbReference>
<evidence type="ECO:0000256" key="11">
    <source>
        <dbReference type="ARBA" id="ARBA00036904"/>
    </source>
</evidence>
<evidence type="ECO:0000256" key="3">
    <source>
        <dbReference type="ARBA" id="ARBA00022457"/>
    </source>
</evidence>
<dbReference type="InterPro" id="IPR015797">
    <property type="entry name" value="NUDIX_hydrolase-like_dom_sf"/>
</dbReference>
<evidence type="ECO:0000256" key="13">
    <source>
        <dbReference type="ARBA" id="ARBA00040794"/>
    </source>
</evidence>
<evidence type="ECO:0000256" key="5">
    <source>
        <dbReference type="ARBA" id="ARBA00022723"/>
    </source>
</evidence>
<dbReference type="SUPFAM" id="SSF51391">
    <property type="entry name" value="Thiamin phosphate synthase"/>
    <property type="match status" value="1"/>
</dbReference>
<dbReference type="InterPro" id="IPR020084">
    <property type="entry name" value="NUDIX_hydrolase_CS"/>
</dbReference>
<evidence type="ECO:0000256" key="8">
    <source>
        <dbReference type="ARBA" id="ARBA00022842"/>
    </source>
</evidence>
<evidence type="ECO:0000256" key="10">
    <source>
        <dbReference type="ARBA" id="ARBA00035861"/>
    </source>
</evidence>
<dbReference type="InterPro" id="IPR003561">
    <property type="entry name" value="Mutator_MutT"/>
</dbReference>
<dbReference type="NCBIfam" id="TIGR00586">
    <property type="entry name" value="mutt"/>
    <property type="match status" value="1"/>
</dbReference>
<accession>A0A970BA22</accession>
<dbReference type="InterPro" id="IPR020476">
    <property type="entry name" value="Nudix_hydrolase"/>
</dbReference>
<dbReference type="InterPro" id="IPR022998">
    <property type="entry name" value="ThiamineP_synth_TenI"/>
</dbReference>
<dbReference type="GO" id="GO:0006260">
    <property type="term" value="P:DNA replication"/>
    <property type="evidence" value="ECO:0007669"/>
    <property type="project" value="UniProtKB-KW"/>
</dbReference>
<proteinExistence type="inferred from homology"/>
<keyword evidence="21" id="KW-1185">Reference proteome</keyword>
<evidence type="ECO:0000313" key="20">
    <source>
        <dbReference type="EMBL" id="NKF22941.1"/>
    </source>
</evidence>
<feature type="binding site" evidence="18">
    <location>
        <position position="73"/>
    </location>
    <ligand>
        <name>Mg(2+)</name>
        <dbReference type="ChEBI" id="CHEBI:18420"/>
    </ligand>
</feature>
<dbReference type="Pfam" id="PF14815">
    <property type="entry name" value="NUDIX_4"/>
    <property type="match status" value="1"/>
</dbReference>
<evidence type="ECO:0000256" key="2">
    <source>
        <dbReference type="ARBA" id="ARBA00005582"/>
    </source>
</evidence>
<evidence type="ECO:0000256" key="16">
    <source>
        <dbReference type="ARBA" id="ARBA00042798"/>
    </source>
</evidence>
<dbReference type="RefSeq" id="WP_168148258.1">
    <property type="nucleotide sequence ID" value="NZ_JAAVXB010000005.1"/>
</dbReference>
<dbReference type="PRINTS" id="PR00502">
    <property type="entry name" value="NUDIXFAMILY"/>
</dbReference>
<dbReference type="GO" id="GO:0035539">
    <property type="term" value="F:8-oxo-7,8-dihydrodeoxyguanosine triphosphate pyrophosphatase activity"/>
    <property type="evidence" value="ECO:0007669"/>
    <property type="project" value="UniProtKB-EC"/>
</dbReference>
<dbReference type="CDD" id="cd03425">
    <property type="entry name" value="NUDIX_MutT_NudA_like"/>
    <property type="match status" value="1"/>
</dbReference>
<evidence type="ECO:0000256" key="15">
    <source>
        <dbReference type="ARBA" id="ARBA00041979"/>
    </source>
</evidence>
<dbReference type="GO" id="GO:0006281">
    <property type="term" value="P:DNA repair"/>
    <property type="evidence" value="ECO:0007669"/>
    <property type="project" value="UniProtKB-KW"/>
</dbReference>
<dbReference type="InterPro" id="IPR029119">
    <property type="entry name" value="MutY_C"/>
</dbReference>
<evidence type="ECO:0000256" key="7">
    <source>
        <dbReference type="ARBA" id="ARBA00022801"/>
    </source>
</evidence>
<comment type="catalytic activity">
    <reaction evidence="10">
        <text>8-oxo-dGTP + H2O = 8-oxo-dGMP + diphosphate + H(+)</text>
        <dbReference type="Rhea" id="RHEA:31575"/>
        <dbReference type="ChEBI" id="CHEBI:15377"/>
        <dbReference type="ChEBI" id="CHEBI:15378"/>
        <dbReference type="ChEBI" id="CHEBI:33019"/>
        <dbReference type="ChEBI" id="CHEBI:63224"/>
        <dbReference type="ChEBI" id="CHEBI:77896"/>
        <dbReference type="EC" id="3.6.1.55"/>
    </reaction>
</comment>